<evidence type="ECO:0000313" key="1">
    <source>
        <dbReference type="EMBL" id="MBB3878707.1"/>
    </source>
</evidence>
<comment type="caution">
    <text evidence="1">The sequence shown here is derived from an EMBL/GenBank/DDBJ whole genome shotgun (WGS) entry which is preliminary data.</text>
</comment>
<proteinExistence type="predicted"/>
<dbReference type="AlphaFoldDB" id="A0A7W6A8S0"/>
<reference evidence="1 2" key="1">
    <citation type="submission" date="2020-08" db="EMBL/GenBank/DDBJ databases">
        <title>Genomic Encyclopedia of Type Strains, Phase IV (KMG-IV): sequencing the most valuable type-strain genomes for metagenomic binning, comparative biology and taxonomic classification.</title>
        <authorList>
            <person name="Goeker M."/>
        </authorList>
    </citation>
    <scope>NUCLEOTIDE SEQUENCE [LARGE SCALE GENOMIC DNA]</scope>
    <source>
        <strain evidence="1 2">DSM 19512</strain>
    </source>
</reference>
<evidence type="ECO:0000313" key="2">
    <source>
        <dbReference type="Proteomes" id="UP000538670"/>
    </source>
</evidence>
<dbReference type="EMBL" id="JACIDH010000002">
    <property type="protein sequence ID" value="MBB3878707.1"/>
    <property type="molecule type" value="Genomic_DNA"/>
</dbReference>
<organism evidence="1 2">
    <name type="scientific">Sphingomonas pseudosanguinis</name>
    <dbReference type="NCBI Taxonomy" id="413712"/>
    <lineage>
        <taxon>Bacteria</taxon>
        <taxon>Pseudomonadati</taxon>
        <taxon>Pseudomonadota</taxon>
        <taxon>Alphaproteobacteria</taxon>
        <taxon>Sphingomonadales</taxon>
        <taxon>Sphingomonadaceae</taxon>
        <taxon>Sphingomonas</taxon>
    </lineage>
</organism>
<keyword evidence="2" id="KW-1185">Reference proteome</keyword>
<dbReference type="Proteomes" id="UP000538670">
    <property type="component" value="Unassembled WGS sequence"/>
</dbReference>
<name>A0A7W6A8S0_9SPHN</name>
<dbReference type="RefSeq" id="WP_206362460.1">
    <property type="nucleotide sequence ID" value="NZ_JACIDH010000002.1"/>
</dbReference>
<gene>
    <name evidence="1" type="ORF">GGR48_001120</name>
</gene>
<accession>A0A7W6A8S0</accession>
<sequence length="46" mass="5585">MSWLASIDPANINRHPRMYRSSLDREWRECDFITRRWQCTTSALLT</sequence>
<protein>
    <submittedName>
        <fullName evidence="1">Uncharacterized protein</fullName>
    </submittedName>
</protein>